<proteinExistence type="predicted"/>
<comment type="caution">
    <text evidence="1">The sequence shown here is derived from an EMBL/GenBank/DDBJ whole genome shotgun (WGS) entry which is preliminary data.</text>
</comment>
<dbReference type="InterPro" id="IPR011110">
    <property type="entry name" value="Reg_prop"/>
</dbReference>
<sequence length="744" mass="81321">WIGTLFEGLARRHADGNWDIFNKDHFQSPGNYVTSLLTDANDELWMGTQTKGLAHRQANGTWRIFNWKNSALPGIGVTSLIADGSGGLWIGTVFGGLAHHKNGTWEIFDTINSGLPYQGITSLLVDEHGELWVGTGSSPESALFGEVGGGLAHRKTNGEWEIFNEDNSPLPYNDVRSLVADGQGGIWIGTGSILAPNGGLAHYHADGKWEIFNQDNSKLPGNWITSLIADGSHGVWVGVGSQLLDDTITETGTGGLAYYHTNDNTWDIFNKDNSELPNNDVKSLLSDDRDGIWVGTRGGLVHRDAENTWEIFNTDNSGLPVNDVRSLIADNDGLWVGTWGSGLTHFGFGQKSILCTEVNAANCESILSKNAAIIIAGGGAHRKNSLWETTEAISNRIYEVFYNRGFDKSEIYYLSPKSWADFNGDGRNDSITRTEEERSLTVDDVRAALDWAKTAGKLAQPLYLFFIDHGGPEKLQIAKNTQMKADEFKAILDDYQNSTGNKLVLVIEACHSGSLVKALAAPNRAIIGSASANEKAYFVEKQGFTYFFVENLLRGENLFDAFNLAVFEQDKLLGELSKKISVDTNRTINTLLQTPQLDDNNDGIFNANDGQWLKEVDVNGNFVTGDFTLAVESLTTSTRLSVGQAIILKANASTVAGRVVRVWAIVRPPKINLVLDSNGTPILAFPRFNLSSTEEENVWQTSWNDAVYNGDYEISFYAEDNDGNIASSDNSVIISVTGGVEPPE</sequence>
<gene>
    <name evidence="1" type="ORF">QUF54_05830</name>
</gene>
<evidence type="ECO:0000313" key="2">
    <source>
        <dbReference type="Proteomes" id="UP001171945"/>
    </source>
</evidence>
<evidence type="ECO:0000313" key="1">
    <source>
        <dbReference type="EMBL" id="MDM8562856.1"/>
    </source>
</evidence>
<accession>A0ABT7VTF8</accession>
<feature type="non-terminal residue" evidence="1">
    <location>
        <position position="744"/>
    </location>
</feature>
<keyword evidence="2" id="KW-1185">Reference proteome</keyword>
<dbReference type="Pfam" id="PF01650">
    <property type="entry name" value="Peptidase_C13"/>
    <property type="match status" value="1"/>
</dbReference>
<dbReference type="Proteomes" id="UP001171945">
    <property type="component" value="Unassembled WGS sequence"/>
</dbReference>
<reference evidence="1" key="1">
    <citation type="submission" date="2023-06" db="EMBL/GenBank/DDBJ databases">
        <title>Uncultivated large filamentous bacteria from sulfidic sediments reveal new species and different genomic features in energy metabolism and defense.</title>
        <authorList>
            <person name="Fonseca A."/>
        </authorList>
    </citation>
    <scope>NUCLEOTIDE SEQUENCE</scope>
    <source>
        <strain evidence="1">HSG4</strain>
    </source>
</reference>
<dbReference type="Gene3D" id="3.40.50.1460">
    <property type="match status" value="1"/>
</dbReference>
<dbReference type="InterPro" id="IPR013783">
    <property type="entry name" value="Ig-like_fold"/>
</dbReference>
<dbReference type="Gene3D" id="2.130.10.10">
    <property type="entry name" value="YVTN repeat-like/Quinoprotein amine dehydrogenase"/>
    <property type="match status" value="3"/>
</dbReference>
<protein>
    <submittedName>
        <fullName evidence="1">Two-component regulator propeller domain-containing protein</fullName>
    </submittedName>
</protein>
<dbReference type="InterPro" id="IPR001096">
    <property type="entry name" value="Peptidase_C13"/>
</dbReference>
<organism evidence="1 2">
    <name type="scientific">Candidatus Marithioploca araucensis</name>
    <dbReference type="NCBI Taxonomy" id="70273"/>
    <lineage>
        <taxon>Bacteria</taxon>
        <taxon>Pseudomonadati</taxon>
        <taxon>Pseudomonadota</taxon>
        <taxon>Gammaproteobacteria</taxon>
        <taxon>Thiotrichales</taxon>
        <taxon>Thiotrichaceae</taxon>
        <taxon>Candidatus Marithioploca</taxon>
    </lineage>
</organism>
<name>A0ABT7VTF8_9GAMM</name>
<dbReference type="InterPro" id="IPR015943">
    <property type="entry name" value="WD40/YVTN_repeat-like_dom_sf"/>
</dbReference>
<dbReference type="Pfam" id="PF07494">
    <property type="entry name" value="Reg_prop"/>
    <property type="match status" value="5"/>
</dbReference>
<dbReference type="Gene3D" id="2.60.40.10">
    <property type="entry name" value="Immunoglobulins"/>
    <property type="match status" value="1"/>
</dbReference>
<feature type="non-terminal residue" evidence="1">
    <location>
        <position position="1"/>
    </location>
</feature>
<dbReference type="EMBL" id="JAUCGM010000320">
    <property type="protein sequence ID" value="MDM8562856.1"/>
    <property type="molecule type" value="Genomic_DNA"/>
</dbReference>